<feature type="transmembrane region" description="Helical" evidence="4">
    <location>
        <begin position="378"/>
        <end position="397"/>
    </location>
</feature>
<protein>
    <submittedName>
        <fullName evidence="6">Helix-turn-helix domain-containing protein</fullName>
    </submittedName>
</protein>
<dbReference type="InterPro" id="IPR002044">
    <property type="entry name" value="CBM20"/>
</dbReference>
<dbReference type="InterPro" id="IPR009057">
    <property type="entry name" value="Homeodomain-like_sf"/>
</dbReference>
<dbReference type="GO" id="GO:0043565">
    <property type="term" value="F:sequence-specific DNA binding"/>
    <property type="evidence" value="ECO:0007669"/>
    <property type="project" value="InterPro"/>
</dbReference>
<evidence type="ECO:0000313" key="6">
    <source>
        <dbReference type="EMBL" id="WAC14733.1"/>
    </source>
</evidence>
<dbReference type="PROSITE" id="PS01124">
    <property type="entry name" value="HTH_ARAC_FAMILY_2"/>
    <property type="match status" value="1"/>
</dbReference>
<name>A0A9E8SN04_9BACT</name>
<proteinExistence type="predicted"/>
<dbReference type="SUPFAM" id="SSF46689">
    <property type="entry name" value="Homeodomain-like"/>
    <property type="match status" value="1"/>
</dbReference>
<dbReference type="SMART" id="SM01065">
    <property type="entry name" value="CBM_2"/>
    <property type="match status" value="1"/>
</dbReference>
<organism evidence="6 7">
    <name type="scientific">Dyadobacter pollutisoli</name>
    <dbReference type="NCBI Taxonomy" id="2910158"/>
    <lineage>
        <taxon>Bacteria</taxon>
        <taxon>Pseudomonadati</taxon>
        <taxon>Bacteroidota</taxon>
        <taxon>Cytophagia</taxon>
        <taxon>Cytophagales</taxon>
        <taxon>Spirosomataceae</taxon>
        <taxon>Dyadobacter</taxon>
    </lineage>
</organism>
<keyword evidence="4" id="KW-1133">Transmembrane helix</keyword>
<dbReference type="GO" id="GO:2001070">
    <property type="term" value="F:starch binding"/>
    <property type="evidence" value="ECO:0007669"/>
    <property type="project" value="InterPro"/>
</dbReference>
<dbReference type="Pfam" id="PF12833">
    <property type="entry name" value="HTH_18"/>
    <property type="match status" value="1"/>
</dbReference>
<evidence type="ECO:0000259" key="5">
    <source>
        <dbReference type="PROSITE" id="PS01124"/>
    </source>
</evidence>
<dbReference type="SMART" id="SM00342">
    <property type="entry name" value="HTH_ARAC"/>
    <property type="match status" value="1"/>
</dbReference>
<keyword evidence="4" id="KW-0472">Membrane</keyword>
<feature type="transmembrane region" description="Helical" evidence="4">
    <location>
        <begin position="242"/>
        <end position="263"/>
    </location>
</feature>
<feature type="transmembrane region" description="Helical" evidence="4">
    <location>
        <begin position="339"/>
        <end position="358"/>
    </location>
</feature>
<dbReference type="EMBL" id="CP112998">
    <property type="protein sequence ID" value="WAC14733.1"/>
    <property type="molecule type" value="Genomic_DNA"/>
</dbReference>
<dbReference type="PANTHER" id="PTHR43280:SF29">
    <property type="entry name" value="ARAC-FAMILY TRANSCRIPTIONAL REGULATOR"/>
    <property type="match status" value="1"/>
</dbReference>
<keyword evidence="2" id="KW-0238">DNA-binding</keyword>
<dbReference type="Proteomes" id="UP001164653">
    <property type="component" value="Chromosome"/>
</dbReference>
<feature type="transmembrane region" description="Helical" evidence="4">
    <location>
        <begin position="418"/>
        <end position="442"/>
    </location>
</feature>
<reference evidence="6" key="1">
    <citation type="submission" date="2022-11" db="EMBL/GenBank/DDBJ databases">
        <title>Dyadobacter pollutisoli sp. nov., isolated from plastic dumped soil.</title>
        <authorList>
            <person name="Kim J.M."/>
            <person name="Kim K.R."/>
            <person name="Lee J.K."/>
            <person name="Hao L."/>
            <person name="Jeon C.O."/>
        </authorList>
    </citation>
    <scope>NUCLEOTIDE SEQUENCE</scope>
    <source>
        <strain evidence="6">U1</strain>
    </source>
</reference>
<keyword evidence="4" id="KW-0812">Transmembrane</keyword>
<gene>
    <name evidence="6" type="ORF">ON006_12375</name>
</gene>
<dbReference type="InterPro" id="IPR018060">
    <property type="entry name" value="HTH_AraC"/>
</dbReference>
<feature type="transmembrane region" description="Helical" evidence="4">
    <location>
        <begin position="462"/>
        <end position="479"/>
    </location>
</feature>
<dbReference type="GO" id="GO:0003700">
    <property type="term" value="F:DNA-binding transcription factor activity"/>
    <property type="evidence" value="ECO:0007669"/>
    <property type="project" value="InterPro"/>
</dbReference>
<dbReference type="Gene3D" id="2.60.40.10">
    <property type="entry name" value="Immunoglobulins"/>
    <property type="match status" value="1"/>
</dbReference>
<evidence type="ECO:0000256" key="4">
    <source>
        <dbReference type="SAM" id="Phobius"/>
    </source>
</evidence>
<evidence type="ECO:0000313" key="7">
    <source>
        <dbReference type="Proteomes" id="UP001164653"/>
    </source>
</evidence>
<keyword evidence="1" id="KW-0805">Transcription regulation</keyword>
<feature type="domain" description="HTH araC/xylS-type" evidence="5">
    <location>
        <begin position="530"/>
        <end position="634"/>
    </location>
</feature>
<evidence type="ECO:0000256" key="2">
    <source>
        <dbReference type="ARBA" id="ARBA00023125"/>
    </source>
</evidence>
<evidence type="ECO:0000256" key="3">
    <source>
        <dbReference type="ARBA" id="ARBA00023163"/>
    </source>
</evidence>
<dbReference type="KEGG" id="dpf:ON006_12375"/>
<dbReference type="PANTHER" id="PTHR43280">
    <property type="entry name" value="ARAC-FAMILY TRANSCRIPTIONAL REGULATOR"/>
    <property type="match status" value="1"/>
</dbReference>
<dbReference type="AlphaFoldDB" id="A0A9E8SN04"/>
<accession>A0A9E8SN04</accession>
<keyword evidence="3" id="KW-0804">Transcription</keyword>
<dbReference type="InterPro" id="IPR013783">
    <property type="entry name" value="Ig-like_fold"/>
</dbReference>
<dbReference type="Gene3D" id="1.10.10.60">
    <property type="entry name" value="Homeodomain-like"/>
    <property type="match status" value="2"/>
</dbReference>
<dbReference type="InterPro" id="IPR013784">
    <property type="entry name" value="Carb-bd-like_fold"/>
</dbReference>
<dbReference type="SUPFAM" id="SSF49452">
    <property type="entry name" value="Starch-binding domain-like"/>
    <property type="match status" value="1"/>
</dbReference>
<evidence type="ECO:0000256" key="1">
    <source>
        <dbReference type="ARBA" id="ARBA00023015"/>
    </source>
</evidence>
<dbReference type="RefSeq" id="WP_244820100.1">
    <property type="nucleotide sequence ID" value="NZ_CP112998.1"/>
</dbReference>
<feature type="transmembrane region" description="Helical" evidence="4">
    <location>
        <begin position="306"/>
        <end position="327"/>
    </location>
</feature>
<sequence>MRSQAFIKPGKFYLLIFCFLMVCEAAVAQIRVEVVRVAPFITANTRIFLACDCNHWEPGGLSYELIRQENGVYFINLPDSLTQFKYKFTQGSWGLVEGNADRTSRPDRSYNKSSAANPKVVRDTIQGWEAKPTYRFVVNKLPANTPKDAVLYITGNFNNWNPSDESYRLQKQADNTFRIAVVSDLEQFEYKFTRGDWQNVEGQENGKARPNRVLFRSTVNKIDNIPVEIISWEDLSGTFNFFSLYDLLLLFSAFQCLLLIVAIPSIQDYNRKANLWLVISIAFIAVMVGIRVVSDYRDVAQTYTKLLLIPDFAAFLYAPLFFFYIRKLLFKTPTFPDKWWLHFLLPLGQLLAYMPFFLSEKKVLQLKIVNHSPDLQTLYIITGIIALGTNTWYWFQCRKMIFTYKRQYTTLASDEQNLQYLSTVLVIQAICLVFWLFSGVLSAAGQIFPFETGYITSRSVDFIWFVFSLIPYFLGYFAIHQPEIFKIANDQIVPFFNTEETVPSETNGLTVPESEKAPDISDQHLQEWKEKIGTYMQKSKPHHNPGLTLGNLAAKLKISPHLLSKVINEAYEKNFFDFVNSYRIEDFKERFEDPKNKHFTMLAIAFEVGFNSKTAFNRAFKKMTGSTPREYFFESRLED</sequence>
<keyword evidence="7" id="KW-1185">Reference proteome</keyword>
<feature type="transmembrane region" description="Helical" evidence="4">
    <location>
        <begin position="275"/>
        <end position="294"/>
    </location>
</feature>